<dbReference type="HOGENOM" id="CLU_2303089_0_0_10"/>
<accession>G8R6Z1</accession>
<gene>
    <name evidence="2" type="ordered locus">Oweho_1327</name>
</gene>
<keyword evidence="1" id="KW-0812">Transmembrane</keyword>
<name>G8R6Z1_OWEHD</name>
<organism evidence="2 3">
    <name type="scientific">Owenweeksia hongkongensis (strain DSM 17368 / CIP 108786 / JCM 12287 / NRRL B-23963 / UST20020801)</name>
    <dbReference type="NCBI Taxonomy" id="926562"/>
    <lineage>
        <taxon>Bacteria</taxon>
        <taxon>Pseudomonadati</taxon>
        <taxon>Bacteroidota</taxon>
        <taxon>Flavobacteriia</taxon>
        <taxon>Flavobacteriales</taxon>
        <taxon>Owenweeksiaceae</taxon>
        <taxon>Owenweeksia</taxon>
    </lineage>
</organism>
<dbReference type="OrthoDB" id="1454033at2"/>
<evidence type="ECO:0000256" key="1">
    <source>
        <dbReference type="SAM" id="Phobius"/>
    </source>
</evidence>
<sequence>MKNSKQDESPSKAGVAKAAGVIVKFVAKEFLWVLVILLVGIPLAFVFVYVIEAYSSHGIKAELNGLSDKLPLIFIAYVYSVLGVYFTRMVVSAINTMIKG</sequence>
<protein>
    <submittedName>
        <fullName evidence="2">Uncharacterized protein</fullName>
    </submittedName>
</protein>
<dbReference type="AlphaFoldDB" id="G8R6Z1"/>
<keyword evidence="3" id="KW-1185">Reference proteome</keyword>
<dbReference type="Proteomes" id="UP000005631">
    <property type="component" value="Chromosome"/>
</dbReference>
<dbReference type="KEGG" id="oho:Oweho_1327"/>
<evidence type="ECO:0000313" key="3">
    <source>
        <dbReference type="Proteomes" id="UP000005631"/>
    </source>
</evidence>
<keyword evidence="1" id="KW-1133">Transmembrane helix</keyword>
<keyword evidence="1" id="KW-0472">Membrane</keyword>
<proteinExistence type="predicted"/>
<feature type="transmembrane region" description="Helical" evidence="1">
    <location>
        <begin position="71"/>
        <end position="91"/>
    </location>
</feature>
<dbReference type="STRING" id="926562.Oweho_1327"/>
<reference evidence="2 3" key="1">
    <citation type="journal article" date="2012" name="Stand. Genomic Sci.">
        <title>Genome sequence of the orange-pigmented seawater bacterium Owenweeksia hongkongensis type strain (UST20020801(T)).</title>
        <authorList>
            <person name="Riedel T."/>
            <person name="Held B."/>
            <person name="Nolan M."/>
            <person name="Lucas S."/>
            <person name="Lapidus A."/>
            <person name="Tice H."/>
            <person name="Del Rio T.G."/>
            <person name="Cheng J.F."/>
            <person name="Han C."/>
            <person name="Tapia R."/>
            <person name="Goodwin L.A."/>
            <person name="Pitluck S."/>
            <person name="Liolios K."/>
            <person name="Mavromatis K."/>
            <person name="Pagani I."/>
            <person name="Ivanova N."/>
            <person name="Mikhailova N."/>
            <person name="Pati A."/>
            <person name="Chen A."/>
            <person name="Palaniappan K."/>
            <person name="Rohde M."/>
            <person name="Tindall B.J."/>
            <person name="Detter J.C."/>
            <person name="Goker M."/>
            <person name="Woyke T."/>
            <person name="Bristow J."/>
            <person name="Eisen J.A."/>
            <person name="Markowitz V."/>
            <person name="Hugenholtz P."/>
            <person name="Klenk H.P."/>
            <person name="Kyrpides N.C."/>
        </authorList>
    </citation>
    <scope>NUCLEOTIDE SEQUENCE</scope>
    <source>
        <strain evidence="3">DSM 17368 / JCM 12287 / NRRL B-23963</strain>
    </source>
</reference>
<dbReference type="RefSeq" id="WP_014201682.1">
    <property type="nucleotide sequence ID" value="NC_016599.1"/>
</dbReference>
<feature type="transmembrane region" description="Helical" evidence="1">
    <location>
        <begin position="30"/>
        <end position="51"/>
    </location>
</feature>
<dbReference type="EMBL" id="CP003156">
    <property type="protein sequence ID" value="AEV32326.1"/>
    <property type="molecule type" value="Genomic_DNA"/>
</dbReference>
<evidence type="ECO:0000313" key="2">
    <source>
        <dbReference type="EMBL" id="AEV32326.1"/>
    </source>
</evidence>